<dbReference type="CDD" id="cd02257">
    <property type="entry name" value="Peptidase_C19"/>
    <property type="match status" value="1"/>
</dbReference>
<reference evidence="3 4" key="1">
    <citation type="journal article" date="2023" name="BMC Biol.">
        <title>The compact genome of the sponge Oopsacas minuta (Hexactinellida) is lacking key metazoan core genes.</title>
        <authorList>
            <person name="Santini S."/>
            <person name="Schenkelaars Q."/>
            <person name="Jourda C."/>
            <person name="Duchesne M."/>
            <person name="Belahbib H."/>
            <person name="Rocher C."/>
            <person name="Selva M."/>
            <person name="Riesgo A."/>
            <person name="Vervoort M."/>
            <person name="Leys S.P."/>
            <person name="Kodjabachian L."/>
            <person name="Le Bivic A."/>
            <person name="Borchiellini C."/>
            <person name="Claverie J.M."/>
            <person name="Renard E."/>
        </authorList>
    </citation>
    <scope>NUCLEOTIDE SEQUENCE [LARGE SCALE GENOMIC DNA]</scope>
    <source>
        <strain evidence="3">SPO-2</strain>
    </source>
</reference>
<evidence type="ECO:0000313" key="3">
    <source>
        <dbReference type="EMBL" id="KAI6661912.1"/>
    </source>
</evidence>
<feature type="domain" description="USP" evidence="2">
    <location>
        <begin position="193"/>
        <end position="595"/>
    </location>
</feature>
<evidence type="ECO:0000313" key="4">
    <source>
        <dbReference type="Proteomes" id="UP001165289"/>
    </source>
</evidence>
<dbReference type="AlphaFoldDB" id="A0AAV7KKF0"/>
<dbReference type="InterPro" id="IPR001394">
    <property type="entry name" value="Peptidase_C19_UCH"/>
</dbReference>
<dbReference type="InterPro" id="IPR028889">
    <property type="entry name" value="USP"/>
</dbReference>
<feature type="region of interest" description="Disordered" evidence="1">
    <location>
        <begin position="46"/>
        <end position="73"/>
    </location>
</feature>
<keyword evidence="3" id="KW-0378">Hydrolase</keyword>
<dbReference type="Gene3D" id="3.90.70.10">
    <property type="entry name" value="Cysteine proteinases"/>
    <property type="match status" value="1"/>
</dbReference>
<dbReference type="InterPro" id="IPR038765">
    <property type="entry name" value="Papain-like_cys_pep_sf"/>
</dbReference>
<feature type="compositionally biased region" description="Low complexity" evidence="1">
    <location>
        <begin position="50"/>
        <end position="72"/>
    </location>
</feature>
<dbReference type="GO" id="GO:0004843">
    <property type="term" value="F:cysteine-type deubiquitinase activity"/>
    <property type="evidence" value="ECO:0007669"/>
    <property type="project" value="InterPro"/>
</dbReference>
<proteinExistence type="predicted"/>
<gene>
    <name evidence="3" type="ORF">LOD99_9682</name>
</gene>
<evidence type="ECO:0000256" key="1">
    <source>
        <dbReference type="SAM" id="MobiDB-lite"/>
    </source>
</evidence>
<protein>
    <submittedName>
        <fullName evidence="3">Ubiquitin carboxyl-terminal hydrolase 8-like</fullName>
    </submittedName>
</protein>
<comment type="caution">
    <text evidence="3">The sequence shown here is derived from an EMBL/GenBank/DDBJ whole genome shotgun (WGS) entry which is preliminary data.</text>
</comment>
<dbReference type="GO" id="GO:0005634">
    <property type="term" value="C:nucleus"/>
    <property type="evidence" value="ECO:0007669"/>
    <property type="project" value="TreeGrafter"/>
</dbReference>
<dbReference type="Proteomes" id="UP001165289">
    <property type="component" value="Unassembled WGS sequence"/>
</dbReference>
<organism evidence="3 4">
    <name type="scientific">Oopsacas minuta</name>
    <dbReference type="NCBI Taxonomy" id="111878"/>
    <lineage>
        <taxon>Eukaryota</taxon>
        <taxon>Metazoa</taxon>
        <taxon>Porifera</taxon>
        <taxon>Hexactinellida</taxon>
        <taxon>Hexasterophora</taxon>
        <taxon>Lyssacinosida</taxon>
        <taxon>Leucopsacidae</taxon>
        <taxon>Oopsacas</taxon>
    </lineage>
</organism>
<evidence type="ECO:0000259" key="2">
    <source>
        <dbReference type="PROSITE" id="PS50235"/>
    </source>
</evidence>
<dbReference type="PROSITE" id="PS00972">
    <property type="entry name" value="USP_1"/>
    <property type="match status" value="1"/>
</dbReference>
<dbReference type="InterPro" id="IPR050164">
    <property type="entry name" value="Peptidase_C19"/>
</dbReference>
<dbReference type="EMBL" id="JAKMXF010000003">
    <property type="protein sequence ID" value="KAI6661912.1"/>
    <property type="molecule type" value="Genomic_DNA"/>
</dbReference>
<sequence>MTSTQFQPIKYEYSPHSHLQQTQFQSFYHSTPKELQSPNLVVRENDKLCPSPKQENNKNSNKNSPIISPTIPHSKISYNQTIDKSHPTVKLTANNEIPMSPIVVTKSICSPTKGYPIHIHPNYTGVTSPNSKVAQRITDNADTILAPKTTPEAIKLRTFSTGTSTFNFWTNQIMRHIITPFSPANQKRTDGPCGLRNTGNICFMNSILQSFISLPLFKSRLLYFSKKGLQNFGAYSRLIESLTCYMLDPDSLVHDPTNIIRQICIHTPNLLANPDHYIVMQSQQDAGEFFLSLIELLNTAFQTYLVPDLVAREVTDKAIQMYALPNNLDFSDLNILSEVKNLALKNLENAIVSKGETYTDDLAILAGLEWGIYAQTHSTPLYELFIGQLVEARYCMSCQGISLNLETFTLLPLSIPDSDKLPQAIEEILEKFSRIEGLLGREKLRCTRCEGAINGSGLNSQTSNGLQDAQRRALITKLPEFLVIQLSRFHFDPILKFPYKNNKQISFPLKNLDMSQVYYESVVNTAGQSHLYELKSVVVHSNGSTALSGHYVAYTKISNRWYMCNDSIVTAVDMEYEKSTKQILENAYILFYGKQI</sequence>
<accession>A0AAV7KKF0</accession>
<dbReference type="GO" id="GO:0005829">
    <property type="term" value="C:cytosol"/>
    <property type="evidence" value="ECO:0007669"/>
    <property type="project" value="TreeGrafter"/>
</dbReference>
<dbReference type="PANTHER" id="PTHR24006">
    <property type="entry name" value="UBIQUITIN CARBOXYL-TERMINAL HYDROLASE"/>
    <property type="match status" value="1"/>
</dbReference>
<keyword evidence="4" id="KW-1185">Reference proteome</keyword>
<dbReference type="InterPro" id="IPR018200">
    <property type="entry name" value="USP_CS"/>
</dbReference>
<dbReference type="SUPFAM" id="SSF54001">
    <property type="entry name" value="Cysteine proteinases"/>
    <property type="match status" value="1"/>
</dbReference>
<dbReference type="Pfam" id="PF00443">
    <property type="entry name" value="UCH"/>
    <property type="match status" value="1"/>
</dbReference>
<dbReference type="PANTHER" id="PTHR24006:SF937">
    <property type="entry name" value="UBIQUITIN CARBOXYL-TERMINAL HYDROLASE"/>
    <property type="match status" value="1"/>
</dbReference>
<name>A0AAV7KKF0_9METZ</name>
<dbReference type="PROSITE" id="PS50235">
    <property type="entry name" value="USP_3"/>
    <property type="match status" value="1"/>
</dbReference>
<dbReference type="GO" id="GO:0016579">
    <property type="term" value="P:protein deubiquitination"/>
    <property type="evidence" value="ECO:0007669"/>
    <property type="project" value="InterPro"/>
</dbReference>